<keyword evidence="2" id="KW-1185">Reference proteome</keyword>
<gene>
    <name evidence="1" type="ORF">EB796_006700</name>
</gene>
<dbReference type="OrthoDB" id="6143938at2759"/>
<evidence type="ECO:0000313" key="2">
    <source>
        <dbReference type="Proteomes" id="UP000593567"/>
    </source>
</evidence>
<dbReference type="EMBL" id="VXIV02000955">
    <property type="protein sequence ID" value="KAF6034991.1"/>
    <property type="molecule type" value="Genomic_DNA"/>
</dbReference>
<protein>
    <submittedName>
        <fullName evidence="1">Uncharacterized protein</fullName>
    </submittedName>
</protein>
<comment type="caution">
    <text evidence="1">The sequence shown here is derived from an EMBL/GenBank/DDBJ whole genome shotgun (WGS) entry which is preliminary data.</text>
</comment>
<dbReference type="PANTHER" id="PTHR33480:SF1">
    <property type="entry name" value="TYR RECOMBINASE DOMAIN-CONTAINING PROTEIN"/>
    <property type="match status" value="1"/>
</dbReference>
<sequence length="173" mass="19529">MSLVDVKGKSIRGGGLRKVYILFDELSRKAANTILENRKFSITCIKLSEGQIVQGHLTGQLLWQKLSAKCQNLEKPERIRARGLRKYLATACQVLKPPENELRMLADHMGHDLNIHTNVYRLQTSLIERAKVARILVAAHSGTIHKFQEILTAFLQASIFTCIVILSNRLVDL</sequence>
<accession>A0A7J7KAX5</accession>
<dbReference type="Proteomes" id="UP000593567">
    <property type="component" value="Unassembled WGS sequence"/>
</dbReference>
<name>A0A7J7KAX5_BUGNE</name>
<organism evidence="1 2">
    <name type="scientific">Bugula neritina</name>
    <name type="common">Brown bryozoan</name>
    <name type="synonym">Sertularia neritina</name>
    <dbReference type="NCBI Taxonomy" id="10212"/>
    <lineage>
        <taxon>Eukaryota</taxon>
        <taxon>Metazoa</taxon>
        <taxon>Spiralia</taxon>
        <taxon>Lophotrochozoa</taxon>
        <taxon>Bryozoa</taxon>
        <taxon>Gymnolaemata</taxon>
        <taxon>Cheilostomatida</taxon>
        <taxon>Flustrina</taxon>
        <taxon>Buguloidea</taxon>
        <taxon>Bugulidae</taxon>
        <taxon>Bugula</taxon>
    </lineage>
</organism>
<evidence type="ECO:0000313" key="1">
    <source>
        <dbReference type="EMBL" id="KAF6034991.1"/>
    </source>
</evidence>
<proteinExistence type="predicted"/>
<dbReference type="AlphaFoldDB" id="A0A7J7KAX5"/>
<dbReference type="PANTHER" id="PTHR33480">
    <property type="entry name" value="SET DOMAIN-CONTAINING PROTEIN-RELATED"/>
    <property type="match status" value="1"/>
</dbReference>
<reference evidence="1" key="1">
    <citation type="submission" date="2020-06" db="EMBL/GenBank/DDBJ databases">
        <title>Draft genome of Bugula neritina, a colonial animal packing powerful symbionts and potential medicines.</title>
        <authorList>
            <person name="Rayko M."/>
        </authorList>
    </citation>
    <scope>NUCLEOTIDE SEQUENCE [LARGE SCALE GENOMIC DNA]</scope>
    <source>
        <strain evidence="1">Kwan_BN1</strain>
    </source>
</reference>